<organism evidence="27 28">
    <name type="scientific">Cinnamomum micranthum f. kanehirae</name>
    <dbReference type="NCBI Taxonomy" id="337451"/>
    <lineage>
        <taxon>Eukaryota</taxon>
        <taxon>Viridiplantae</taxon>
        <taxon>Streptophyta</taxon>
        <taxon>Embryophyta</taxon>
        <taxon>Tracheophyta</taxon>
        <taxon>Spermatophyta</taxon>
        <taxon>Magnoliopsida</taxon>
        <taxon>Magnoliidae</taxon>
        <taxon>Laurales</taxon>
        <taxon>Lauraceae</taxon>
        <taxon>Cinnamomum</taxon>
    </lineage>
</organism>
<dbReference type="InterPro" id="IPR003609">
    <property type="entry name" value="Pan_app"/>
</dbReference>
<dbReference type="CDD" id="cd01098">
    <property type="entry name" value="PAN_AP_plant"/>
    <property type="match status" value="1"/>
</dbReference>
<dbReference type="EC" id="2.7.11.1" evidence="17"/>
<gene>
    <name evidence="27" type="ORF">CKAN_02284100</name>
</gene>
<dbReference type="InterPro" id="IPR021820">
    <property type="entry name" value="S-locus_recpt_kinase_C"/>
</dbReference>
<dbReference type="GO" id="GO:0106310">
    <property type="term" value="F:protein serine kinase activity"/>
    <property type="evidence" value="ECO:0007669"/>
    <property type="project" value="RHEA"/>
</dbReference>
<keyword evidence="4 17" id="KW-0808">Transferase</keyword>
<dbReference type="InterPro" id="IPR000742">
    <property type="entry name" value="EGF"/>
</dbReference>
<reference evidence="27 28" key="1">
    <citation type="journal article" date="2019" name="Nat. Plants">
        <title>Stout camphor tree genome fills gaps in understanding of flowering plant genome evolution.</title>
        <authorList>
            <person name="Chaw S.M."/>
            <person name="Liu Y.C."/>
            <person name="Wu Y.W."/>
            <person name="Wang H.Y."/>
            <person name="Lin C.I."/>
            <person name="Wu C.S."/>
            <person name="Ke H.M."/>
            <person name="Chang L.Y."/>
            <person name="Hsu C.Y."/>
            <person name="Yang H.T."/>
            <person name="Sudianto E."/>
            <person name="Hsu M.H."/>
            <person name="Wu K.P."/>
            <person name="Wang L.N."/>
            <person name="Leebens-Mack J.H."/>
            <person name="Tsai I.J."/>
        </authorList>
    </citation>
    <scope>NUCLEOTIDE SEQUENCE [LARGE SCALE GENOMIC DNA]</scope>
    <source>
        <strain evidence="28">cv. Chaw 1501</strain>
        <tissue evidence="27">Young leaves</tissue>
    </source>
</reference>
<dbReference type="PIRSF" id="PIRSF000641">
    <property type="entry name" value="SRK"/>
    <property type="match status" value="1"/>
</dbReference>
<dbReference type="GO" id="GO:0005524">
    <property type="term" value="F:ATP binding"/>
    <property type="evidence" value="ECO:0007669"/>
    <property type="project" value="UniProtKB-UniRule"/>
</dbReference>
<evidence type="ECO:0000256" key="2">
    <source>
        <dbReference type="ARBA" id="ARBA00022475"/>
    </source>
</evidence>
<dbReference type="InterPro" id="IPR024171">
    <property type="entry name" value="SRK-like_kinase"/>
</dbReference>
<evidence type="ECO:0000259" key="23">
    <source>
        <dbReference type="PROSITE" id="PS50011"/>
    </source>
</evidence>
<evidence type="ECO:0000256" key="13">
    <source>
        <dbReference type="ARBA" id="ARBA00023170"/>
    </source>
</evidence>
<comment type="subcellular location">
    <subcellularLocation>
        <location evidence="1">Cell membrane</location>
        <topology evidence="1">Single-pass type I membrane protein</topology>
    </subcellularLocation>
</comment>
<dbReference type="FunFam" id="3.30.200.20:FF:000330">
    <property type="entry name" value="G-type lectin S-receptor-like serine/threonine-protein kinase At4g03230"/>
    <property type="match status" value="1"/>
</dbReference>
<evidence type="ECO:0000256" key="12">
    <source>
        <dbReference type="ARBA" id="ARBA00023157"/>
    </source>
</evidence>
<proteinExistence type="inferred from homology"/>
<keyword evidence="5 21" id="KW-0812">Transmembrane</keyword>
<evidence type="ECO:0000256" key="14">
    <source>
        <dbReference type="ARBA" id="ARBA00023180"/>
    </source>
</evidence>
<dbReference type="FunFam" id="1.10.510.10:FF:000060">
    <property type="entry name" value="G-type lectin S-receptor-like serine/threonine-protein kinase"/>
    <property type="match status" value="1"/>
</dbReference>
<dbReference type="Pfam" id="PF01453">
    <property type="entry name" value="B_lectin"/>
    <property type="match status" value="1"/>
</dbReference>
<dbReference type="SUPFAM" id="SSF51110">
    <property type="entry name" value="alpha-D-mannose-specific plant lectins"/>
    <property type="match status" value="1"/>
</dbReference>
<dbReference type="SMART" id="SM00473">
    <property type="entry name" value="PAN_AP"/>
    <property type="match status" value="1"/>
</dbReference>
<keyword evidence="8 17" id="KW-0418">Kinase</keyword>
<dbReference type="PROSITE" id="PS00108">
    <property type="entry name" value="PROTEIN_KINASE_ST"/>
    <property type="match status" value="1"/>
</dbReference>
<dbReference type="PROSITE" id="PS50026">
    <property type="entry name" value="EGF_3"/>
    <property type="match status" value="1"/>
</dbReference>
<evidence type="ECO:0000259" key="25">
    <source>
        <dbReference type="PROSITE" id="PS50927"/>
    </source>
</evidence>
<comment type="caution">
    <text evidence="27">The sequence shown here is derived from an EMBL/GenBank/DDBJ whole genome shotgun (WGS) entry which is preliminary data.</text>
</comment>
<dbReference type="FunFam" id="2.90.10.10:FF:000005">
    <property type="entry name" value="G-type lectin S-receptor-like serine/threonine-protein kinase"/>
    <property type="match status" value="1"/>
</dbReference>
<evidence type="ECO:0000256" key="21">
    <source>
        <dbReference type="SAM" id="Phobius"/>
    </source>
</evidence>
<dbReference type="SMART" id="SM00220">
    <property type="entry name" value="S_TKc"/>
    <property type="match status" value="1"/>
</dbReference>
<accession>A0A443PS14</accession>
<dbReference type="PANTHER" id="PTHR27002:SF1111">
    <property type="entry name" value="NON-SPECIFIC SERINE_THREONINE PROTEIN KINASE"/>
    <property type="match status" value="1"/>
</dbReference>
<evidence type="ECO:0000256" key="6">
    <source>
        <dbReference type="ARBA" id="ARBA00022729"/>
    </source>
</evidence>
<dbReference type="EMBL" id="QPKB01000010">
    <property type="protein sequence ID" value="RWR93580.1"/>
    <property type="molecule type" value="Genomic_DNA"/>
</dbReference>
<keyword evidence="14" id="KW-0325">Glycoprotein</keyword>
<name>A0A443PS14_9MAGN</name>
<dbReference type="CDD" id="cd00028">
    <property type="entry name" value="B_lectin"/>
    <property type="match status" value="1"/>
</dbReference>
<evidence type="ECO:0000256" key="18">
    <source>
        <dbReference type="PROSITE-ProRule" id="PRU00076"/>
    </source>
</evidence>
<feature type="chain" id="PRO_5019372441" description="Receptor-like serine/threonine-protein kinase" evidence="22">
    <location>
        <begin position="26"/>
        <end position="840"/>
    </location>
</feature>
<feature type="region of interest" description="Disordered" evidence="20">
    <location>
        <begin position="805"/>
        <end position="827"/>
    </location>
</feature>
<dbReference type="Pfam" id="PF11883">
    <property type="entry name" value="DUF3403"/>
    <property type="match status" value="1"/>
</dbReference>
<keyword evidence="3 17" id="KW-0723">Serine/threonine-protein kinase</keyword>
<keyword evidence="18" id="KW-0245">EGF-like domain</keyword>
<dbReference type="InterPro" id="IPR001480">
    <property type="entry name" value="Bulb-type_lectin_dom"/>
</dbReference>
<dbReference type="GO" id="GO:0005886">
    <property type="term" value="C:plasma membrane"/>
    <property type="evidence" value="ECO:0007669"/>
    <property type="project" value="UniProtKB-SubCell"/>
</dbReference>
<keyword evidence="11 21" id="KW-0472">Membrane</keyword>
<evidence type="ECO:0000256" key="19">
    <source>
        <dbReference type="PROSITE-ProRule" id="PRU10141"/>
    </source>
</evidence>
<evidence type="ECO:0000256" key="16">
    <source>
        <dbReference type="ARBA" id="ARBA00048679"/>
    </source>
</evidence>
<keyword evidence="28" id="KW-1185">Reference proteome</keyword>
<keyword evidence="27" id="KW-0430">Lectin</keyword>
<dbReference type="InterPro" id="IPR017441">
    <property type="entry name" value="Protein_kinase_ATP_BS"/>
</dbReference>
<evidence type="ECO:0000313" key="28">
    <source>
        <dbReference type="Proteomes" id="UP000283530"/>
    </source>
</evidence>
<keyword evidence="7 17" id="KW-0547">Nucleotide-binding</keyword>
<keyword evidence="10 21" id="KW-1133">Transmembrane helix</keyword>
<evidence type="ECO:0000259" key="26">
    <source>
        <dbReference type="PROSITE" id="PS50948"/>
    </source>
</evidence>
<feature type="signal peptide" evidence="22">
    <location>
        <begin position="1"/>
        <end position="25"/>
    </location>
</feature>
<dbReference type="PROSITE" id="PS50011">
    <property type="entry name" value="PROTEIN_KINASE_DOM"/>
    <property type="match status" value="1"/>
</dbReference>
<comment type="catalytic activity">
    <reaction evidence="15 17">
        <text>L-threonyl-[protein] + ATP = O-phospho-L-threonyl-[protein] + ADP + H(+)</text>
        <dbReference type="Rhea" id="RHEA:46608"/>
        <dbReference type="Rhea" id="RHEA-COMP:11060"/>
        <dbReference type="Rhea" id="RHEA-COMP:11605"/>
        <dbReference type="ChEBI" id="CHEBI:15378"/>
        <dbReference type="ChEBI" id="CHEBI:30013"/>
        <dbReference type="ChEBI" id="CHEBI:30616"/>
        <dbReference type="ChEBI" id="CHEBI:61977"/>
        <dbReference type="ChEBI" id="CHEBI:456216"/>
        <dbReference type="EC" id="2.7.11.1"/>
    </reaction>
</comment>
<dbReference type="Gene3D" id="1.10.510.10">
    <property type="entry name" value="Transferase(Phosphotransferase) domain 1"/>
    <property type="match status" value="1"/>
</dbReference>
<dbReference type="PROSITE" id="PS50927">
    <property type="entry name" value="BULB_LECTIN"/>
    <property type="match status" value="1"/>
</dbReference>
<feature type="domain" description="Protein kinase" evidence="23">
    <location>
        <begin position="524"/>
        <end position="810"/>
    </location>
</feature>
<evidence type="ECO:0000256" key="15">
    <source>
        <dbReference type="ARBA" id="ARBA00047899"/>
    </source>
</evidence>
<dbReference type="InterPro" id="IPR011009">
    <property type="entry name" value="Kinase-like_dom_sf"/>
</dbReference>
<dbReference type="InterPro" id="IPR036426">
    <property type="entry name" value="Bulb-type_lectin_dom_sf"/>
</dbReference>
<dbReference type="OrthoDB" id="4062651at2759"/>
<evidence type="ECO:0000256" key="8">
    <source>
        <dbReference type="ARBA" id="ARBA00022777"/>
    </source>
</evidence>
<keyword evidence="13 27" id="KW-0675">Receptor</keyword>
<evidence type="ECO:0000256" key="10">
    <source>
        <dbReference type="ARBA" id="ARBA00022989"/>
    </source>
</evidence>
<evidence type="ECO:0000256" key="5">
    <source>
        <dbReference type="ARBA" id="ARBA00022692"/>
    </source>
</evidence>
<evidence type="ECO:0000313" key="27">
    <source>
        <dbReference type="EMBL" id="RWR93580.1"/>
    </source>
</evidence>
<dbReference type="InterPro" id="IPR001245">
    <property type="entry name" value="Ser-Thr/Tyr_kinase_cat_dom"/>
</dbReference>
<evidence type="ECO:0000256" key="4">
    <source>
        <dbReference type="ARBA" id="ARBA00022679"/>
    </source>
</evidence>
<comment type="caution">
    <text evidence="18">Lacks conserved residue(s) required for the propagation of feature annotation.</text>
</comment>
<dbReference type="GO" id="GO:0030246">
    <property type="term" value="F:carbohydrate binding"/>
    <property type="evidence" value="ECO:0007669"/>
    <property type="project" value="UniProtKB-KW"/>
</dbReference>
<dbReference type="PANTHER" id="PTHR27002">
    <property type="entry name" value="RECEPTOR-LIKE SERINE/THREONINE-PROTEIN KINASE SD1-8"/>
    <property type="match status" value="1"/>
</dbReference>
<dbReference type="SUPFAM" id="SSF56112">
    <property type="entry name" value="Protein kinase-like (PK-like)"/>
    <property type="match status" value="1"/>
</dbReference>
<dbReference type="Gene3D" id="2.90.10.10">
    <property type="entry name" value="Bulb-type lectin domain"/>
    <property type="match status" value="1"/>
</dbReference>
<dbReference type="SMART" id="SM00108">
    <property type="entry name" value="B_lectin"/>
    <property type="match status" value="1"/>
</dbReference>
<dbReference type="CDD" id="cd14066">
    <property type="entry name" value="STKc_IRAK"/>
    <property type="match status" value="1"/>
</dbReference>
<dbReference type="GO" id="GO:0004674">
    <property type="term" value="F:protein serine/threonine kinase activity"/>
    <property type="evidence" value="ECO:0007669"/>
    <property type="project" value="UniProtKB-KW"/>
</dbReference>
<evidence type="ECO:0000256" key="1">
    <source>
        <dbReference type="ARBA" id="ARBA00004251"/>
    </source>
</evidence>
<evidence type="ECO:0000256" key="7">
    <source>
        <dbReference type="ARBA" id="ARBA00022741"/>
    </source>
</evidence>
<dbReference type="InterPro" id="IPR008271">
    <property type="entry name" value="Ser/Thr_kinase_AS"/>
</dbReference>
<dbReference type="Proteomes" id="UP000283530">
    <property type="component" value="Unassembled WGS sequence"/>
</dbReference>
<dbReference type="InterPro" id="IPR000858">
    <property type="entry name" value="S_locus_glycoprot_dom"/>
</dbReference>
<comment type="catalytic activity">
    <reaction evidence="16 17">
        <text>L-seryl-[protein] + ATP = O-phospho-L-seryl-[protein] + ADP + H(+)</text>
        <dbReference type="Rhea" id="RHEA:17989"/>
        <dbReference type="Rhea" id="RHEA-COMP:9863"/>
        <dbReference type="Rhea" id="RHEA-COMP:11604"/>
        <dbReference type="ChEBI" id="CHEBI:15378"/>
        <dbReference type="ChEBI" id="CHEBI:29999"/>
        <dbReference type="ChEBI" id="CHEBI:30616"/>
        <dbReference type="ChEBI" id="CHEBI:83421"/>
        <dbReference type="ChEBI" id="CHEBI:456216"/>
        <dbReference type="EC" id="2.7.11.1"/>
    </reaction>
</comment>
<dbReference type="AlphaFoldDB" id="A0A443PS14"/>
<evidence type="ECO:0000256" key="11">
    <source>
        <dbReference type="ARBA" id="ARBA00023136"/>
    </source>
</evidence>
<dbReference type="Pfam" id="PF00954">
    <property type="entry name" value="S_locus_glycop"/>
    <property type="match status" value="1"/>
</dbReference>
<dbReference type="PROSITE" id="PS50948">
    <property type="entry name" value="PAN"/>
    <property type="match status" value="1"/>
</dbReference>
<evidence type="ECO:0000256" key="20">
    <source>
        <dbReference type="SAM" id="MobiDB-lite"/>
    </source>
</evidence>
<dbReference type="InterPro" id="IPR000719">
    <property type="entry name" value="Prot_kinase_dom"/>
</dbReference>
<comment type="similarity">
    <text evidence="17">Belongs to the protein kinase superfamily. Ser/Thr protein kinase family.</text>
</comment>
<feature type="compositionally biased region" description="Polar residues" evidence="20">
    <location>
        <begin position="812"/>
        <end position="827"/>
    </location>
</feature>
<dbReference type="Pfam" id="PF07714">
    <property type="entry name" value="PK_Tyr_Ser-Thr"/>
    <property type="match status" value="1"/>
</dbReference>
<feature type="binding site" evidence="19">
    <location>
        <position position="552"/>
    </location>
    <ligand>
        <name>ATP</name>
        <dbReference type="ChEBI" id="CHEBI:30616"/>
    </ligand>
</feature>
<keyword evidence="9 17" id="KW-0067">ATP-binding</keyword>
<feature type="domain" description="Bulb-type lectin" evidence="25">
    <location>
        <begin position="31"/>
        <end position="153"/>
    </location>
</feature>
<dbReference type="STRING" id="337451.A0A443PS14"/>
<keyword evidence="2" id="KW-1003">Cell membrane</keyword>
<feature type="domain" description="EGF-like" evidence="24">
    <location>
        <begin position="290"/>
        <end position="326"/>
    </location>
</feature>
<dbReference type="Pfam" id="PF08276">
    <property type="entry name" value="PAN_2"/>
    <property type="match status" value="1"/>
</dbReference>
<dbReference type="GO" id="GO:0048544">
    <property type="term" value="P:recognition of pollen"/>
    <property type="evidence" value="ECO:0007669"/>
    <property type="project" value="InterPro"/>
</dbReference>
<feature type="transmembrane region" description="Helical" evidence="21">
    <location>
        <begin position="442"/>
        <end position="465"/>
    </location>
</feature>
<keyword evidence="6 22" id="KW-0732">Signal</keyword>
<protein>
    <recommendedName>
        <fullName evidence="17">Receptor-like serine/threonine-protein kinase</fullName>
        <ecNumber evidence="17">2.7.11.1</ecNumber>
    </recommendedName>
</protein>
<keyword evidence="12" id="KW-1015">Disulfide bond</keyword>
<evidence type="ECO:0000256" key="17">
    <source>
        <dbReference type="PIRNR" id="PIRNR000641"/>
    </source>
</evidence>
<feature type="domain" description="Apple" evidence="26">
    <location>
        <begin position="345"/>
        <end position="430"/>
    </location>
</feature>
<evidence type="ECO:0000256" key="9">
    <source>
        <dbReference type="ARBA" id="ARBA00022840"/>
    </source>
</evidence>
<dbReference type="Gene3D" id="3.30.200.20">
    <property type="entry name" value="Phosphorylase Kinase, domain 1"/>
    <property type="match status" value="1"/>
</dbReference>
<evidence type="ECO:0000256" key="22">
    <source>
        <dbReference type="SAM" id="SignalP"/>
    </source>
</evidence>
<evidence type="ECO:0000256" key="3">
    <source>
        <dbReference type="ARBA" id="ARBA00022527"/>
    </source>
</evidence>
<sequence length="840" mass="93572">MKKIKIGVCELSIFSFLLLLEPSFAAAAAAANTITQTQPIRDGETIISASNLFELGFFSTNNSTNRYVGIWFHKIPEQTVVWVANSESPVTDSSGFFTIRNDGNLAVLDGKQNTHWSTNASIASKNITSVTLSDNGNLVLREGNSGLVLWQSFDHPSNTLLQGMKIGLNLKTGERQMLRSWKNGNDPAPGIFSLGVDQHDSEQFFIWKRSVPYWRSGHWNGQTFNKIPEAYKGFLFYFISGRGGEEGEEVYFEYTAMYNNTRLVMDTSGQLTCQVWYDASKSWGLVWDQPRDSCSIYAACGAYGSCNNHNNPICKCMRGFEPASPSNWNSGNWSAGCVRKAQLECGNKDGFLSIGRIKIPDGETSAIAKSAEECRAVCVSNCSCSAYAYANTSNDSGSSCLVWYERLMDAGDLTVEEKDEGARNVYIRVAASELSANKRRRLLVILIVSSVMVSLIFGTTIYCVIKMTKKEGNRAKTLKMSVLNLRTSAATAYDFLDPHQFGEDGSHDIPLFHFESIAMATENFSISNKLGQGGFGAVYKGILPAGQEIAVKRLSNNSGQGLEEFTNEVILIAKLQHRNLVRLLGYCIEDDEMLLVYEYMPNKSLDFILFDQSRCVLLNWERRFNIILGIARGLLYLHQDSRLRIIHRDLKASNILLDKDMNPKISDFGIARIFGGNQTQANTRRIFGTYGYMSPEYAIKGHFSMKSDVFSFGVIVLEIISGKKNTSFNESEDSLSLLGHAWQLWIEGKGMDLIDPSLIESFDPQEVLKCLQVGLLCVQEDPKNRPTMAFVVMFLSDSARLPTPEQPPFYLRTSSRQDNSSGNPKSCSINEVTITLLDGR</sequence>
<dbReference type="PROSITE" id="PS00107">
    <property type="entry name" value="PROTEIN_KINASE_ATP"/>
    <property type="match status" value="1"/>
</dbReference>
<evidence type="ECO:0000259" key="24">
    <source>
        <dbReference type="PROSITE" id="PS50026"/>
    </source>
</evidence>